<evidence type="ECO:0000256" key="2">
    <source>
        <dbReference type="ARBA" id="ARBA00023043"/>
    </source>
</evidence>
<feature type="repeat" description="ANK" evidence="3">
    <location>
        <begin position="273"/>
        <end position="307"/>
    </location>
</feature>
<dbReference type="EMBL" id="FJOG01000001">
    <property type="protein sequence ID" value="CZR50381.1"/>
    <property type="molecule type" value="Genomic_DNA"/>
</dbReference>
<dbReference type="PANTHER" id="PTHR24198:SF165">
    <property type="entry name" value="ANKYRIN REPEAT-CONTAINING PROTEIN-RELATED"/>
    <property type="match status" value="1"/>
</dbReference>
<feature type="region of interest" description="Disordered" evidence="4">
    <location>
        <begin position="1"/>
        <end position="22"/>
    </location>
</feature>
<dbReference type="PRINTS" id="PR01415">
    <property type="entry name" value="ANKYRIN"/>
</dbReference>
<accession>A0A1L7WC70</accession>
<evidence type="ECO:0000256" key="4">
    <source>
        <dbReference type="SAM" id="MobiDB-lite"/>
    </source>
</evidence>
<name>A0A1L7WC70_9HELO</name>
<protein>
    <submittedName>
        <fullName evidence="5">Uncharacterized protein</fullName>
    </submittedName>
</protein>
<dbReference type="InterPro" id="IPR036770">
    <property type="entry name" value="Ankyrin_rpt-contain_sf"/>
</dbReference>
<dbReference type="OrthoDB" id="3499705at2759"/>
<evidence type="ECO:0000313" key="6">
    <source>
        <dbReference type="Proteomes" id="UP000184330"/>
    </source>
</evidence>
<dbReference type="Proteomes" id="UP000184330">
    <property type="component" value="Unassembled WGS sequence"/>
</dbReference>
<reference evidence="5 6" key="1">
    <citation type="submission" date="2016-03" db="EMBL/GenBank/DDBJ databases">
        <authorList>
            <person name="Ploux O."/>
        </authorList>
    </citation>
    <scope>NUCLEOTIDE SEQUENCE [LARGE SCALE GENOMIC DNA]</scope>
    <source>
        <strain evidence="5 6">UAMH 11012</strain>
    </source>
</reference>
<dbReference type="Gene3D" id="1.25.40.20">
    <property type="entry name" value="Ankyrin repeat-containing domain"/>
    <property type="match status" value="2"/>
</dbReference>
<dbReference type="Pfam" id="PF12796">
    <property type="entry name" value="Ank_2"/>
    <property type="match status" value="1"/>
</dbReference>
<dbReference type="SMART" id="SM00248">
    <property type="entry name" value="ANK"/>
    <property type="match status" value="6"/>
</dbReference>
<keyword evidence="2 3" id="KW-0040">ANK repeat</keyword>
<dbReference type="Pfam" id="PF13857">
    <property type="entry name" value="Ank_5"/>
    <property type="match status" value="1"/>
</dbReference>
<keyword evidence="1" id="KW-0677">Repeat</keyword>
<dbReference type="PANTHER" id="PTHR24198">
    <property type="entry name" value="ANKYRIN REPEAT AND PROTEIN KINASE DOMAIN-CONTAINING PROTEIN"/>
    <property type="match status" value="1"/>
</dbReference>
<proteinExistence type="predicted"/>
<organism evidence="5 6">
    <name type="scientific">Phialocephala subalpina</name>
    <dbReference type="NCBI Taxonomy" id="576137"/>
    <lineage>
        <taxon>Eukaryota</taxon>
        <taxon>Fungi</taxon>
        <taxon>Dikarya</taxon>
        <taxon>Ascomycota</taxon>
        <taxon>Pezizomycotina</taxon>
        <taxon>Leotiomycetes</taxon>
        <taxon>Helotiales</taxon>
        <taxon>Mollisiaceae</taxon>
        <taxon>Phialocephala</taxon>
        <taxon>Phialocephala fortinii species complex</taxon>
    </lineage>
</organism>
<evidence type="ECO:0000256" key="3">
    <source>
        <dbReference type="PROSITE-ProRule" id="PRU00023"/>
    </source>
</evidence>
<dbReference type="AlphaFoldDB" id="A0A1L7WC70"/>
<dbReference type="PROSITE" id="PS50297">
    <property type="entry name" value="ANK_REP_REGION"/>
    <property type="match status" value="2"/>
</dbReference>
<gene>
    <name evidence="5" type="ORF">PAC_00253</name>
</gene>
<sequence>MDGSHRIQKRDTSPSNHSWLPLPSHCIAPPYSEPKPLHLAAVSGDEGLVHDLLSSGADPSAVRNGIPPVINAITSNHTSIVRLLLEAGGSHQIESPVDTDALFKAVEHDRLETAETVKLLIEFGADVNEICFDCETPHIWLFGRNISEDAAIKRNKVEIAKVLLDAGTKINLENRCGKTAKILAVERGLVPMLETFSETRKFDVEERFVDEYSRDDPHDWPLLHLADEETSVFEGRCGRQELHCVVLLPLCQCLKKKGLLLERGGDVNTETTKGWTTLHQAVHNGDLAVSVLNLLIENGADVDVRTDEGLLPIYVAVLGRLTDSLGGITSKRSQNKAEDASRDPSVVER</sequence>
<feature type="repeat" description="ANK" evidence="3">
    <location>
        <begin position="32"/>
        <end position="64"/>
    </location>
</feature>
<evidence type="ECO:0000313" key="5">
    <source>
        <dbReference type="EMBL" id="CZR50381.1"/>
    </source>
</evidence>
<dbReference type="InterPro" id="IPR002110">
    <property type="entry name" value="Ankyrin_rpt"/>
</dbReference>
<dbReference type="PROSITE" id="PS50088">
    <property type="entry name" value="ANK_REPEAT"/>
    <property type="match status" value="2"/>
</dbReference>
<dbReference type="SUPFAM" id="SSF48403">
    <property type="entry name" value="Ankyrin repeat"/>
    <property type="match status" value="1"/>
</dbReference>
<dbReference type="STRING" id="576137.A0A1L7WC70"/>
<keyword evidence="6" id="KW-1185">Reference proteome</keyword>
<evidence type="ECO:0000256" key="1">
    <source>
        <dbReference type="ARBA" id="ARBA00022737"/>
    </source>
</evidence>